<dbReference type="EMBL" id="LN829119">
    <property type="protein sequence ID" value="CPR16177.1"/>
    <property type="molecule type" value="Genomic_DNA"/>
</dbReference>
<name>A0A0D6JB85_9HYPH</name>
<accession>A0A0D6JB85</accession>
<proteinExistence type="predicted"/>
<evidence type="ECO:0000313" key="1">
    <source>
        <dbReference type="EMBL" id="CPR16177.1"/>
    </source>
</evidence>
<gene>
    <name evidence="1" type="ORF">YBN1229_v1_0687</name>
</gene>
<organism evidence="1 2">
    <name type="scientific">Candidatus Filomicrobium marinum</name>
    <dbReference type="NCBI Taxonomy" id="1608628"/>
    <lineage>
        <taxon>Bacteria</taxon>
        <taxon>Pseudomonadati</taxon>
        <taxon>Pseudomonadota</taxon>
        <taxon>Alphaproteobacteria</taxon>
        <taxon>Hyphomicrobiales</taxon>
        <taxon>Hyphomicrobiaceae</taxon>
        <taxon>Filomicrobium</taxon>
    </lineage>
</organism>
<dbReference type="RefSeq" id="WP_046476593.1">
    <property type="nucleotide sequence ID" value="NZ_LN829118.1"/>
</dbReference>
<dbReference type="KEGG" id="fiy:BN1229_v1_0687"/>
<keyword evidence="2" id="KW-1185">Reference proteome</keyword>
<protein>
    <submittedName>
        <fullName evidence="1">Uncharacterized protein</fullName>
    </submittedName>
</protein>
<dbReference type="AlphaFoldDB" id="A0A0D6JB85"/>
<reference evidence="2" key="1">
    <citation type="submission" date="2015-02" db="EMBL/GenBank/DDBJ databases">
        <authorList>
            <person name="Chooi Y.-H."/>
        </authorList>
    </citation>
    <scope>NUCLEOTIDE SEQUENCE [LARGE SCALE GENOMIC DNA]</scope>
    <source>
        <strain evidence="2">strain Y</strain>
    </source>
</reference>
<sequence>MANTERISISVDKQRAGRIRSLVESGASPSISSAFDAAADVLLARVAESEAWWEETLRRCDEAEQHPERMLDFDTFFSEVRADIERLKKKGGRVR</sequence>
<dbReference type="KEGG" id="fil:BN1229_v1_0684"/>
<dbReference type="Proteomes" id="UP000033187">
    <property type="component" value="Chromosome 1"/>
</dbReference>
<evidence type="ECO:0000313" key="2">
    <source>
        <dbReference type="Proteomes" id="UP000033187"/>
    </source>
</evidence>
<dbReference type="OrthoDB" id="8392969at2"/>